<accession>E6SL67</accession>
<sequence length="279" mass="29374">MGRLRQRVAYLNGLAAGIDVAAHTPEGRVLAGIIDVLDAMAEEMERLDSRLAELAEYLDELDQDLFDLEEAVNGEDDGQADDLWGEEEPLDDGEAWAGAEDGDGDRDEAAPADFEGAVVFESGIPTRGAGEAGGRAGGGKEDGGPASGAAGRRRAAGQYRTGSRRQRGKQQEELVDGLLLECPHCGTTYAVARDQLEFDRAPEDGENEFEWECPNCGEIVHDFLPDADPDEQEDPLTAERQGTAGRPAGDGAAGQMAEPGRPAPTGPATSSAPAPVAPF</sequence>
<feature type="coiled-coil region" evidence="1">
    <location>
        <begin position="37"/>
        <end position="71"/>
    </location>
</feature>
<dbReference type="RefSeq" id="WP_013495603.1">
    <property type="nucleotide sequence ID" value="NC_014831.1"/>
</dbReference>
<dbReference type="OrthoDB" id="2381377at2"/>
<evidence type="ECO:0000256" key="1">
    <source>
        <dbReference type="SAM" id="Coils"/>
    </source>
</evidence>
<dbReference type="HOGENOM" id="CLU_997246_0_0_9"/>
<proteinExistence type="predicted"/>
<evidence type="ECO:0000313" key="3">
    <source>
        <dbReference type="EMBL" id="ADU51298.1"/>
    </source>
</evidence>
<organism evidence="3 4">
    <name type="scientific">Thermaerobacter marianensis (strain ATCC 700841 / DSM 12885 / JCM 10246 / 7p75a)</name>
    <dbReference type="NCBI Taxonomy" id="644966"/>
    <lineage>
        <taxon>Bacteria</taxon>
        <taxon>Bacillati</taxon>
        <taxon>Bacillota</taxon>
        <taxon>Clostridia</taxon>
        <taxon>Eubacteriales</taxon>
        <taxon>Clostridiales Family XVII. Incertae Sedis</taxon>
        <taxon>Thermaerobacter</taxon>
    </lineage>
</organism>
<dbReference type="Proteomes" id="UP000008915">
    <property type="component" value="Chromosome"/>
</dbReference>
<dbReference type="STRING" id="644966.Tmar_1185"/>
<protein>
    <submittedName>
        <fullName evidence="3">Uncharacterized protein</fullName>
    </submittedName>
</protein>
<feature type="region of interest" description="Disordered" evidence="2">
    <location>
        <begin position="75"/>
        <end position="170"/>
    </location>
</feature>
<gene>
    <name evidence="3" type="ordered locus">Tmar_1185</name>
</gene>
<keyword evidence="4" id="KW-1185">Reference proteome</keyword>
<keyword evidence="1" id="KW-0175">Coiled coil</keyword>
<reference evidence="4" key="2">
    <citation type="journal article" date="2010" name="Stand. Genomic Sci.">
        <title>Complete genome sequence of Thermaerobacter marianensis type strain (7p75aT).</title>
        <authorList>
            <person name="Han C."/>
            <person name="Gu W."/>
            <person name="Zhang X."/>
            <person name="Lapidus A."/>
            <person name="Nolan M."/>
            <person name="Copeland A."/>
            <person name="Lucas S."/>
            <person name="Glavina Del Rio T."/>
            <person name="Tice H."/>
            <person name="Cheng J."/>
            <person name="Tapia R."/>
            <person name="Goodwin L."/>
            <person name="Pitluck S."/>
            <person name="Pagani I."/>
            <person name="Ivanova N."/>
            <person name="Mavromatis K."/>
            <person name="Mikhailova N."/>
            <person name="Pati A."/>
            <person name="Chen A."/>
            <person name="Palaniappan K."/>
            <person name="Land M."/>
            <person name="Hauser L."/>
            <person name="Chang Y."/>
            <person name="Jeffries C."/>
            <person name="Schneider S."/>
            <person name="Rohde M."/>
            <person name="Goker M."/>
            <person name="Pukall R."/>
            <person name="Woyke T."/>
            <person name="Bristow J."/>
            <person name="Eisen J."/>
            <person name="Markowitz V."/>
            <person name="Hugenholtz P."/>
            <person name="Kyrpides N."/>
            <person name="Klenk H."/>
            <person name="Detter J."/>
        </authorList>
    </citation>
    <scope>NUCLEOTIDE SEQUENCE [LARGE SCALE GENOMIC DNA]</scope>
    <source>
        <strain evidence="4">ATCC 700841 / DSM 12885 / JCM 10246 / 7p75a</strain>
    </source>
</reference>
<evidence type="ECO:0000313" key="4">
    <source>
        <dbReference type="Proteomes" id="UP000008915"/>
    </source>
</evidence>
<feature type="compositionally biased region" description="Low complexity" evidence="2">
    <location>
        <begin position="266"/>
        <end position="279"/>
    </location>
</feature>
<dbReference type="InterPro" id="IPR054688">
    <property type="entry name" value="CD1247_N"/>
</dbReference>
<dbReference type="NCBIfam" id="NF045650">
    <property type="entry name" value="CD1247_Nterm"/>
    <property type="match status" value="1"/>
</dbReference>
<feature type="region of interest" description="Disordered" evidence="2">
    <location>
        <begin position="222"/>
        <end position="279"/>
    </location>
</feature>
<reference evidence="3 4" key="1">
    <citation type="journal article" date="2010" name="Stand. Genomic Sci.">
        <title>Complete genome sequence of Thermaerobacter marianensis type strain (7p75a).</title>
        <authorList>
            <person name="Han C."/>
            <person name="Gu W."/>
            <person name="Zhang X."/>
            <person name="Lapidus A."/>
            <person name="Nolan M."/>
            <person name="Copeland A."/>
            <person name="Lucas S."/>
            <person name="Del Rio T.G."/>
            <person name="Tice H."/>
            <person name="Cheng J.F."/>
            <person name="Tapia R."/>
            <person name="Goodwin L."/>
            <person name="Pitluck S."/>
            <person name="Pagani I."/>
            <person name="Ivanova N."/>
            <person name="Mavromatis K."/>
            <person name="Mikhailova N."/>
            <person name="Pati A."/>
            <person name="Chen A."/>
            <person name="Palaniappan K."/>
            <person name="Land M."/>
            <person name="Hauser L."/>
            <person name="Chang Y.J."/>
            <person name="Jeffries C.D."/>
            <person name="Schneider S."/>
            <person name="Rohde M."/>
            <person name="Goker M."/>
            <person name="Pukall R."/>
            <person name="Woyke T."/>
            <person name="Bristow J."/>
            <person name="Eisen J.A."/>
            <person name="Markowitz V."/>
            <person name="Hugenholtz P."/>
            <person name="Kyrpides N.C."/>
            <person name="Klenk H.P."/>
            <person name="Detter J.C."/>
        </authorList>
    </citation>
    <scope>NUCLEOTIDE SEQUENCE [LARGE SCALE GENOMIC DNA]</scope>
    <source>
        <strain evidence="4">ATCC 700841 / DSM 12885 / JCM 10246 / 7p75a</strain>
    </source>
</reference>
<feature type="compositionally biased region" description="Acidic residues" evidence="2">
    <location>
        <begin position="225"/>
        <end position="236"/>
    </location>
</feature>
<dbReference type="AlphaFoldDB" id="E6SL67"/>
<evidence type="ECO:0000256" key="2">
    <source>
        <dbReference type="SAM" id="MobiDB-lite"/>
    </source>
</evidence>
<dbReference type="KEGG" id="tmr:Tmar_1185"/>
<name>E6SL67_THEM7</name>
<feature type="compositionally biased region" description="Acidic residues" evidence="2">
    <location>
        <begin position="75"/>
        <end position="106"/>
    </location>
</feature>
<dbReference type="EMBL" id="CP002344">
    <property type="protein sequence ID" value="ADU51298.1"/>
    <property type="molecule type" value="Genomic_DNA"/>
</dbReference>